<reference evidence="15" key="1">
    <citation type="submission" date="2021-01" db="UniProtKB">
        <authorList>
            <consortium name="EnsemblMetazoa"/>
        </authorList>
    </citation>
    <scope>IDENTIFICATION</scope>
</reference>
<evidence type="ECO:0000256" key="14">
    <source>
        <dbReference type="SAM" id="Phobius"/>
    </source>
</evidence>
<dbReference type="PANTHER" id="PTHR11690">
    <property type="entry name" value="AMILORIDE-SENSITIVE SODIUM CHANNEL-RELATED"/>
    <property type="match status" value="1"/>
</dbReference>
<keyword evidence="3 12" id="KW-0813">Transport</keyword>
<evidence type="ECO:0000256" key="5">
    <source>
        <dbReference type="ARBA" id="ARBA00022692"/>
    </source>
</evidence>
<evidence type="ECO:0000256" key="3">
    <source>
        <dbReference type="ARBA" id="ARBA00022448"/>
    </source>
</evidence>
<name>A0A7M7M631_VARDE</name>
<keyword evidence="16" id="KW-1185">Reference proteome</keyword>
<organism evidence="15 16">
    <name type="scientific">Varroa destructor</name>
    <name type="common">Honeybee mite</name>
    <dbReference type="NCBI Taxonomy" id="109461"/>
    <lineage>
        <taxon>Eukaryota</taxon>
        <taxon>Metazoa</taxon>
        <taxon>Ecdysozoa</taxon>
        <taxon>Arthropoda</taxon>
        <taxon>Chelicerata</taxon>
        <taxon>Arachnida</taxon>
        <taxon>Acari</taxon>
        <taxon>Parasitiformes</taxon>
        <taxon>Mesostigmata</taxon>
        <taxon>Gamasina</taxon>
        <taxon>Dermanyssoidea</taxon>
        <taxon>Varroidae</taxon>
        <taxon>Varroa</taxon>
    </lineage>
</organism>
<dbReference type="PROSITE" id="PS01206">
    <property type="entry name" value="ASC"/>
    <property type="match status" value="1"/>
</dbReference>
<dbReference type="GO" id="GO:0005886">
    <property type="term" value="C:plasma membrane"/>
    <property type="evidence" value="ECO:0007669"/>
    <property type="project" value="TreeGrafter"/>
</dbReference>
<evidence type="ECO:0000313" key="15">
    <source>
        <dbReference type="EnsemblMetazoa" id="XP_022652151"/>
    </source>
</evidence>
<evidence type="ECO:0000256" key="9">
    <source>
        <dbReference type="ARBA" id="ARBA00023136"/>
    </source>
</evidence>
<dbReference type="AlphaFoldDB" id="A0A7M7M631"/>
<keyword evidence="11 12" id="KW-0407">Ion channel</keyword>
<dbReference type="InterPro" id="IPR001873">
    <property type="entry name" value="ENaC"/>
</dbReference>
<dbReference type="InParanoid" id="A0A7M7M631"/>
<dbReference type="Gene3D" id="2.60.470.10">
    <property type="entry name" value="Acid-sensing ion channels like domains"/>
    <property type="match status" value="1"/>
</dbReference>
<evidence type="ECO:0000256" key="12">
    <source>
        <dbReference type="RuleBase" id="RU000679"/>
    </source>
</evidence>
<evidence type="ECO:0000256" key="6">
    <source>
        <dbReference type="ARBA" id="ARBA00022989"/>
    </source>
</evidence>
<evidence type="ECO:0000256" key="1">
    <source>
        <dbReference type="ARBA" id="ARBA00004141"/>
    </source>
</evidence>
<keyword evidence="6 14" id="KW-1133">Transmembrane helix</keyword>
<accession>A0A7M7M631</accession>
<dbReference type="InterPro" id="IPR020903">
    <property type="entry name" value="ENaC_CS"/>
</dbReference>
<feature type="region of interest" description="Disordered" evidence="13">
    <location>
        <begin position="142"/>
        <end position="162"/>
    </location>
</feature>
<dbReference type="OMA" id="NCEARSV"/>
<keyword evidence="7" id="KW-0915">Sodium</keyword>
<protein>
    <submittedName>
        <fullName evidence="15">Uncharacterized protein</fullName>
    </submittedName>
</protein>
<dbReference type="FunCoup" id="A0A7M7M631">
    <property type="interactions" value="25"/>
</dbReference>
<evidence type="ECO:0000256" key="13">
    <source>
        <dbReference type="SAM" id="MobiDB-lite"/>
    </source>
</evidence>
<evidence type="ECO:0000256" key="8">
    <source>
        <dbReference type="ARBA" id="ARBA00023065"/>
    </source>
</evidence>
<keyword evidence="8 12" id="KW-0406">Ion transport</keyword>
<keyword evidence="5 12" id="KW-0812">Transmembrane</keyword>
<dbReference type="GO" id="GO:0015280">
    <property type="term" value="F:ligand-gated sodium channel activity"/>
    <property type="evidence" value="ECO:0007669"/>
    <property type="project" value="TreeGrafter"/>
</dbReference>
<evidence type="ECO:0000313" key="16">
    <source>
        <dbReference type="Proteomes" id="UP000594260"/>
    </source>
</evidence>
<keyword evidence="10 12" id="KW-0739">Sodium transport</keyword>
<dbReference type="EnsemblMetazoa" id="XM_022796416">
    <property type="protein sequence ID" value="XP_022652151"/>
    <property type="gene ID" value="LOC111246582"/>
</dbReference>
<evidence type="ECO:0000256" key="10">
    <source>
        <dbReference type="ARBA" id="ARBA00023201"/>
    </source>
</evidence>
<dbReference type="PRINTS" id="PR01078">
    <property type="entry name" value="AMINACHANNEL"/>
</dbReference>
<keyword evidence="9 14" id="KW-0472">Membrane</keyword>
<dbReference type="KEGG" id="vde:111246582"/>
<feature type="transmembrane region" description="Helical" evidence="14">
    <location>
        <begin position="512"/>
        <end position="534"/>
    </location>
</feature>
<dbReference type="Proteomes" id="UP000594260">
    <property type="component" value="Unplaced"/>
</dbReference>
<dbReference type="Gene3D" id="1.10.287.770">
    <property type="entry name" value="YojJ-like"/>
    <property type="match status" value="1"/>
</dbReference>
<dbReference type="PANTHER" id="PTHR11690:SF248">
    <property type="entry name" value="PICKPOCKET 17, ISOFORM A"/>
    <property type="match status" value="1"/>
</dbReference>
<evidence type="ECO:0000256" key="11">
    <source>
        <dbReference type="ARBA" id="ARBA00023303"/>
    </source>
</evidence>
<dbReference type="RefSeq" id="XP_022652151.1">
    <property type="nucleotide sequence ID" value="XM_022796416.1"/>
</dbReference>
<proteinExistence type="inferred from homology"/>
<evidence type="ECO:0000256" key="4">
    <source>
        <dbReference type="ARBA" id="ARBA00022461"/>
    </source>
</evidence>
<comment type="similarity">
    <text evidence="2 12">Belongs to the amiloride-sensitive sodium channel (TC 1.A.6) family.</text>
</comment>
<sequence length="589" mass="67516">MGRISPLVMATPVSRAPWWETWLKSLQRLWWTSEQASRPLRRIYARNFFVSTIPAADVLASPHSERIRKTIWFVSCVPLIYLTLNDLNGVLNEYNKHPVIYTYEYQTNNTLTFPDVTICNVNQFVRNRFCDRSGPAWSQVDAVTPAPEQTAGDGDEKSSTKWSPFCEQNQRTKILCEYLCGYSETVPSSMTRSMGYLTQWIKKMSALGNFTQNLLYDMGHSLKDTIDKCSYATNTECGEGSPEDFFSLDINDIYGPCFCFHCIETQHPDYYIYGTLSSPLSGLVLTLNTELEEYFNHSREVGFVAMIHEHGKKYSLGSDAIFVPPGYSTYIGLEMSQSTSLEKPYENPCIREWPEMFMSENSVVEEGVERTSYMREDCLNYCLVSLMIDKCACIPSDVSVKINSRKVEDFKYCSGSKLKCYKKIKAQYSRYKLEERCGCLQECVLKFYRTDVSIANFIPNATSVEYKEGGLEHRMAQARLVVHFHSFTYEHVRAMPKYTSVRVLGTIGAINGMYMGISFFVIYQTLDILIFSTYDYLQKQRQPQIEYSKTNSTAIQVLSAELCSPRNKVNSLQSHARPIITGRKILSRT</sequence>
<evidence type="ECO:0000256" key="7">
    <source>
        <dbReference type="ARBA" id="ARBA00023053"/>
    </source>
</evidence>
<dbReference type="GeneID" id="111246582"/>
<keyword evidence="4 12" id="KW-0894">Sodium channel</keyword>
<comment type="subcellular location">
    <subcellularLocation>
        <location evidence="1">Membrane</location>
        <topology evidence="1">Multi-pass membrane protein</topology>
    </subcellularLocation>
</comment>
<dbReference type="Pfam" id="PF00858">
    <property type="entry name" value="ASC"/>
    <property type="match status" value="1"/>
</dbReference>
<dbReference type="OrthoDB" id="6512937at2759"/>
<evidence type="ECO:0000256" key="2">
    <source>
        <dbReference type="ARBA" id="ARBA00007193"/>
    </source>
</evidence>